<protein>
    <submittedName>
        <fullName evidence="1">Uncharacterized protein</fullName>
    </submittedName>
</protein>
<dbReference type="EMBL" id="GBXM01109150">
    <property type="protein sequence ID" value="JAG99426.1"/>
    <property type="molecule type" value="Transcribed_RNA"/>
</dbReference>
<evidence type="ECO:0000313" key="1">
    <source>
        <dbReference type="EMBL" id="JAG99426.1"/>
    </source>
</evidence>
<proteinExistence type="predicted"/>
<sequence length="49" mass="5517">MSCCEGCAGSLAARECSHCWPKEAPHLHPKMRHLKKLKITDLSLEDKQV</sequence>
<accession>A0A0E9P5D7</accession>
<dbReference type="AlphaFoldDB" id="A0A0E9P5D7"/>
<reference evidence="1" key="1">
    <citation type="submission" date="2014-11" db="EMBL/GenBank/DDBJ databases">
        <authorList>
            <person name="Amaro Gonzalez C."/>
        </authorList>
    </citation>
    <scope>NUCLEOTIDE SEQUENCE</scope>
</reference>
<organism evidence="1">
    <name type="scientific">Anguilla anguilla</name>
    <name type="common">European freshwater eel</name>
    <name type="synonym">Muraena anguilla</name>
    <dbReference type="NCBI Taxonomy" id="7936"/>
    <lineage>
        <taxon>Eukaryota</taxon>
        <taxon>Metazoa</taxon>
        <taxon>Chordata</taxon>
        <taxon>Craniata</taxon>
        <taxon>Vertebrata</taxon>
        <taxon>Euteleostomi</taxon>
        <taxon>Actinopterygii</taxon>
        <taxon>Neopterygii</taxon>
        <taxon>Teleostei</taxon>
        <taxon>Anguilliformes</taxon>
        <taxon>Anguillidae</taxon>
        <taxon>Anguilla</taxon>
    </lineage>
</organism>
<reference evidence="1" key="2">
    <citation type="journal article" date="2015" name="Fish Shellfish Immunol.">
        <title>Early steps in the European eel (Anguilla anguilla)-Vibrio vulnificus interaction in the gills: Role of the RtxA13 toxin.</title>
        <authorList>
            <person name="Callol A."/>
            <person name="Pajuelo D."/>
            <person name="Ebbesson L."/>
            <person name="Teles M."/>
            <person name="MacKenzie S."/>
            <person name="Amaro C."/>
        </authorList>
    </citation>
    <scope>NUCLEOTIDE SEQUENCE</scope>
</reference>
<name>A0A0E9P5D7_ANGAN</name>